<keyword evidence="1" id="KW-0614">Plasmid</keyword>
<reference evidence="1 2" key="1">
    <citation type="submission" date="2018-11" db="EMBL/GenBank/DDBJ databases">
        <title>Phylogenetic determinants of toxin gene distribution in genomes of Brevibacillus laterosporus.</title>
        <authorList>
            <person name="Glare T.R."/>
            <person name="Durrant A."/>
            <person name="Berry C."/>
            <person name="Palma L."/>
            <person name="Ormskirk M."/>
            <person name="Cox M.O."/>
        </authorList>
    </citation>
    <scope>NUCLEOTIDE SEQUENCE [LARGE SCALE GENOMIC DNA]</scope>
    <source>
        <strain evidence="1 2">1821L</strain>
        <plasmid evidence="1 2">p1821L02</plasmid>
    </source>
</reference>
<dbReference type="EMBL" id="CP033462">
    <property type="protein sequence ID" value="QDX91087.1"/>
    <property type="molecule type" value="Genomic_DNA"/>
</dbReference>
<name>A0A518V271_BRELA</name>
<sequence>MNQIKRNYLKQLISAAYRMAFILSNKEEEELTVQEDGLLNAVNHCAEFGISDQSVDDIGRTVSVFTNKSFVGSYEYHEIFGKRYLVSTGTVVELNDEKYVVLNVMLKSDKQITLEVERNERIQTIQGK</sequence>
<evidence type="ECO:0000313" key="2">
    <source>
        <dbReference type="Proteomes" id="UP000319432"/>
    </source>
</evidence>
<dbReference type="AlphaFoldDB" id="A0A518V271"/>
<evidence type="ECO:0000313" key="1">
    <source>
        <dbReference type="EMBL" id="QDX91087.1"/>
    </source>
</evidence>
<dbReference type="OrthoDB" id="9906708at2"/>
<geneLocation type="plasmid" evidence="1 2">
    <name>p1821L02</name>
</geneLocation>
<gene>
    <name evidence="1" type="ORF">EEL30_01005</name>
</gene>
<dbReference type="Proteomes" id="UP000319432">
    <property type="component" value="Plasmid p1821L02"/>
</dbReference>
<keyword evidence="2" id="KW-1185">Reference proteome</keyword>
<proteinExistence type="predicted"/>
<accession>A0A518V271</accession>
<organism evidence="1 2">
    <name type="scientific">Brevibacillus laterosporus</name>
    <name type="common">Bacillus laterosporus</name>
    <dbReference type="NCBI Taxonomy" id="1465"/>
    <lineage>
        <taxon>Bacteria</taxon>
        <taxon>Bacillati</taxon>
        <taxon>Bacillota</taxon>
        <taxon>Bacilli</taxon>
        <taxon>Bacillales</taxon>
        <taxon>Paenibacillaceae</taxon>
        <taxon>Brevibacillus</taxon>
    </lineage>
</organism>
<protein>
    <submittedName>
        <fullName evidence="1">Uncharacterized protein</fullName>
    </submittedName>
</protein>